<organism evidence="2 3">
    <name type="scientific">Methanoregula boonei (strain DSM 21154 / JCM 14090 / 6A8)</name>
    <dbReference type="NCBI Taxonomy" id="456442"/>
    <lineage>
        <taxon>Archaea</taxon>
        <taxon>Methanobacteriati</taxon>
        <taxon>Methanobacteriota</taxon>
        <taxon>Stenosarchaea group</taxon>
        <taxon>Methanomicrobia</taxon>
        <taxon>Methanomicrobiales</taxon>
        <taxon>Methanoregulaceae</taxon>
        <taxon>Methanoregula</taxon>
    </lineage>
</organism>
<dbReference type="Gene3D" id="3.40.50.1980">
    <property type="entry name" value="Nitrogenase molybdenum iron protein domain"/>
    <property type="match status" value="3"/>
</dbReference>
<dbReference type="InterPro" id="IPR049939">
    <property type="entry name" value="NifE-like"/>
</dbReference>
<sequence length="450" mass="49333">MTKAVQAKVSSAVDLPASDALEAPRFSCALAGAYSTAVGLYGAVPILHSGAGCGIGQLFGQFYGGGQNAGGPVGGTSTPCSSLIEEHVIFGGEKKLRNLIESSVELVNGQFYAVISGCIPSLIGDDTESVVKEFRDKVPIISIKAAGFSGNSYQGYELFFESLIDQFLTPQTKVKGQVNIFGIVPYQHLFWKGDLDVIRELLESIGLKPNIIFTRFDSVEALKSIPAAEYNIVLSPWVGHETAEKLKEKFKTPFIAFPGVPIGPKQSSEFLRVVGKKLRVPAKTVEKVIEEREKRAYRFTEYLGDILTLVRPHAYFSVVADSSTAISITKFLANELGYLPEIVQIADDPHEDKRDLIRRELLETLETPVKPEIVFEVDSYRIRQNLKNRNSLFLFASSLESPISLAEFGAIPLTVAFPSFDRLILEHSYAGYKGGLFLAEDFMSKFAGPL</sequence>
<dbReference type="Pfam" id="PF00148">
    <property type="entry name" value="Oxidored_nitro"/>
    <property type="match status" value="1"/>
</dbReference>
<protein>
    <submittedName>
        <fullName evidence="2">Nitrogenase</fullName>
        <ecNumber evidence="2">1.18.6.1</ecNumber>
    </submittedName>
</protein>
<dbReference type="Proteomes" id="UP000002408">
    <property type="component" value="Chromosome"/>
</dbReference>
<keyword evidence="2" id="KW-0560">Oxidoreductase</keyword>
<dbReference type="HOGENOM" id="CLU_025876_4_0_2"/>
<dbReference type="PANTHER" id="PTHR42956:SF1">
    <property type="entry name" value="NITROGENASE IRON-MOLYBDENUM COFACTOR BIOSYNTHESIS PROTEIN NIFE"/>
    <property type="match status" value="1"/>
</dbReference>
<dbReference type="EMBL" id="CP000780">
    <property type="protein sequence ID" value="ABS56517.1"/>
    <property type="molecule type" value="Genomic_DNA"/>
</dbReference>
<dbReference type="OrthoDB" id="61861at2157"/>
<gene>
    <name evidence="2" type="ordered locus">Mboo_2003</name>
</gene>
<evidence type="ECO:0000259" key="1">
    <source>
        <dbReference type="Pfam" id="PF00148"/>
    </source>
</evidence>
<dbReference type="EC" id="1.18.6.1" evidence="2"/>
<dbReference type="GeneID" id="5410427"/>
<dbReference type="KEGG" id="mbn:Mboo_2003"/>
<dbReference type="SUPFAM" id="SSF53807">
    <property type="entry name" value="Helical backbone' metal receptor"/>
    <property type="match status" value="1"/>
</dbReference>
<feature type="domain" description="Nitrogenase/oxidoreductase component 1" evidence="1">
    <location>
        <begin position="28"/>
        <end position="444"/>
    </location>
</feature>
<dbReference type="eggNOG" id="arCOG00591">
    <property type="taxonomic scope" value="Archaea"/>
</dbReference>
<reference evidence="3" key="1">
    <citation type="journal article" date="2015" name="Microbiology">
        <title>Genome of Methanoregula boonei 6A8 reveals adaptations to oligotrophic peatland environments.</title>
        <authorList>
            <person name="Braeuer S."/>
            <person name="Cadillo-Quiroz H."/>
            <person name="Kyrpides N."/>
            <person name="Woyke T."/>
            <person name="Goodwin L."/>
            <person name="Detter C."/>
            <person name="Podell S."/>
            <person name="Yavitt J.B."/>
            <person name="Zinder S.H."/>
        </authorList>
    </citation>
    <scope>NUCLEOTIDE SEQUENCE [LARGE SCALE GENOMIC DNA]</scope>
    <source>
        <strain evidence="3">DSM 21154 / JCM 14090 / 6A8</strain>
    </source>
</reference>
<dbReference type="AlphaFoldDB" id="A7I9V6"/>
<keyword evidence="3" id="KW-1185">Reference proteome</keyword>
<dbReference type="GO" id="GO:0016163">
    <property type="term" value="F:nitrogenase activity"/>
    <property type="evidence" value="ECO:0007669"/>
    <property type="project" value="UniProtKB-EC"/>
</dbReference>
<proteinExistence type="predicted"/>
<dbReference type="RefSeq" id="WP_012107572.1">
    <property type="nucleotide sequence ID" value="NC_009712.1"/>
</dbReference>
<dbReference type="PANTHER" id="PTHR42956">
    <property type="entry name" value="NITROGENASE IRON-MOLYBDENUM COFACTOR BIOSYNTHESIS PROTEIN NIFE"/>
    <property type="match status" value="1"/>
</dbReference>
<evidence type="ECO:0000313" key="2">
    <source>
        <dbReference type="EMBL" id="ABS56517.1"/>
    </source>
</evidence>
<dbReference type="STRING" id="456442.Mboo_2003"/>
<evidence type="ECO:0000313" key="3">
    <source>
        <dbReference type="Proteomes" id="UP000002408"/>
    </source>
</evidence>
<accession>A7I9V6</accession>
<dbReference type="InterPro" id="IPR000510">
    <property type="entry name" value="Nase/OxRdtase_comp1"/>
</dbReference>
<name>A7I9V6_METB6</name>